<comment type="caution">
    <text evidence="1">The sequence shown here is derived from an EMBL/GenBank/DDBJ whole genome shotgun (WGS) entry which is preliminary data.</text>
</comment>
<name>A0A844ZHW0_9SPHN</name>
<sequence length="285" mass="31271">MSRRTKIAVIAGFVLLAVLVMTSLFPPLRMASGFDRLSTSEMRRAERMFEEAVASPSEASWQQPARSSGFQIDRHSDFTALTETEGDCRGRGIYLLRNQGASSPVAVTAPHRGSDRHTGTLAEMLFREGGLAAAGWNSAPRRKSAECSAHGDLAKARRHFFTAFTTGFAQVYPQGRVVQLHGFDRQRRSSGAGRAADFIVSDGTDRPGDRLLALSECLTFALPEWNVRVYPLDAAELGGLSNVQGEALREIGFAGFVHVEISLAARRALLEKEDMRRHFVQCLMA</sequence>
<gene>
    <name evidence="1" type="ORF">GRI38_12425</name>
</gene>
<dbReference type="OrthoDB" id="5519458at2"/>
<protein>
    <submittedName>
        <fullName evidence="1">Uncharacterized protein</fullName>
    </submittedName>
</protein>
<evidence type="ECO:0000313" key="2">
    <source>
        <dbReference type="Proteomes" id="UP000433104"/>
    </source>
</evidence>
<proteinExistence type="predicted"/>
<accession>A0A844ZHW0</accession>
<dbReference type="RefSeq" id="WP_160684558.1">
    <property type="nucleotide sequence ID" value="NZ_WTYW01000004.1"/>
</dbReference>
<dbReference type="Proteomes" id="UP000433104">
    <property type="component" value="Unassembled WGS sequence"/>
</dbReference>
<keyword evidence="2" id="KW-1185">Reference proteome</keyword>
<organism evidence="1 2">
    <name type="scientific">Parapontixanthobacter aurantiacus</name>
    <dbReference type="NCBI Taxonomy" id="1463599"/>
    <lineage>
        <taxon>Bacteria</taxon>
        <taxon>Pseudomonadati</taxon>
        <taxon>Pseudomonadota</taxon>
        <taxon>Alphaproteobacteria</taxon>
        <taxon>Sphingomonadales</taxon>
        <taxon>Erythrobacteraceae</taxon>
        <taxon>Parapontixanthobacter</taxon>
    </lineage>
</organism>
<evidence type="ECO:0000313" key="1">
    <source>
        <dbReference type="EMBL" id="MXO86832.1"/>
    </source>
</evidence>
<dbReference type="EMBL" id="WTYW01000004">
    <property type="protein sequence ID" value="MXO86832.1"/>
    <property type="molecule type" value="Genomic_DNA"/>
</dbReference>
<reference evidence="1 2" key="1">
    <citation type="submission" date="2019-12" db="EMBL/GenBank/DDBJ databases">
        <title>Genomic-based taxomic classification of the family Erythrobacteraceae.</title>
        <authorList>
            <person name="Xu L."/>
        </authorList>
    </citation>
    <scope>NUCLEOTIDE SEQUENCE [LARGE SCALE GENOMIC DNA]</scope>
    <source>
        <strain evidence="1 2">MCCC 1A09962</strain>
    </source>
</reference>
<dbReference type="AlphaFoldDB" id="A0A844ZHW0"/>